<reference evidence="1" key="1">
    <citation type="submission" date="2019-03" db="EMBL/GenBank/DDBJ databases">
        <title>Long read genome sequence of the mycoparasitic Pythium oligandrum ATCC 38472 isolated from sugarbeet rhizosphere.</title>
        <authorList>
            <person name="Gaulin E."/>
        </authorList>
    </citation>
    <scope>NUCLEOTIDE SEQUENCE</scope>
    <source>
        <strain evidence="1">ATCC 38472_TT</strain>
    </source>
</reference>
<dbReference type="SUPFAM" id="SSF48371">
    <property type="entry name" value="ARM repeat"/>
    <property type="match status" value="1"/>
</dbReference>
<organism evidence="1 2">
    <name type="scientific">Pythium oligandrum</name>
    <name type="common">Mycoparasitic fungus</name>
    <dbReference type="NCBI Taxonomy" id="41045"/>
    <lineage>
        <taxon>Eukaryota</taxon>
        <taxon>Sar</taxon>
        <taxon>Stramenopiles</taxon>
        <taxon>Oomycota</taxon>
        <taxon>Peronosporomycetes</taxon>
        <taxon>Pythiales</taxon>
        <taxon>Pythiaceae</taxon>
        <taxon>Pythium</taxon>
    </lineage>
</organism>
<dbReference type="Gene3D" id="1.25.10.10">
    <property type="entry name" value="Leucine-rich Repeat Variant"/>
    <property type="match status" value="1"/>
</dbReference>
<evidence type="ECO:0000313" key="2">
    <source>
        <dbReference type="Proteomes" id="UP000794436"/>
    </source>
</evidence>
<dbReference type="EMBL" id="SPLM01000109">
    <property type="protein sequence ID" value="TMW59704.1"/>
    <property type="molecule type" value="Genomic_DNA"/>
</dbReference>
<accession>A0A8K1CAX8</accession>
<comment type="caution">
    <text evidence="1">The sequence shown here is derived from an EMBL/GenBank/DDBJ whole genome shotgun (WGS) entry which is preliminary data.</text>
</comment>
<protein>
    <submittedName>
        <fullName evidence="1">Uncharacterized protein</fullName>
    </submittedName>
</protein>
<gene>
    <name evidence="1" type="ORF">Poli38472_004773</name>
</gene>
<sequence length="372" mass="41168">MLDGVVDILAQLQKMEEHGTRLRSNELDENIRRVYELRNQLERYMTRNVVAKAFRQSKTRMYLSDLETTLESLATLHEGLCQHKTEENLRRLNVLAQSLCEAMEEMAVDHDFELSVSSPSVAPSHSFKATPRAPKVKSIMMSTFSRFNAAAFASVSQPEHADLNLNVSTNQGGDSDQQITMQYVEMLESGGDNEKSEALWSLNQISKHTSCTMNASRVAAALVAAMKHSSTLHRLLATRVLRNLAKIALVDEDVLCAQAIPALLDSLDAHNDRVILEATSTLLVLAQSCTLQTEIVAAGGLEKLVTIAKQPRWGRVTATVLAALCALSAPISVLDNVEHPEHKFGLQSHLAGLEDRRKLMQKRKPEAPPKQN</sequence>
<dbReference type="AlphaFoldDB" id="A0A8K1CAX8"/>
<name>A0A8K1CAX8_PYTOL</name>
<dbReference type="Proteomes" id="UP000794436">
    <property type="component" value="Unassembled WGS sequence"/>
</dbReference>
<keyword evidence="2" id="KW-1185">Reference proteome</keyword>
<evidence type="ECO:0000313" key="1">
    <source>
        <dbReference type="EMBL" id="TMW59704.1"/>
    </source>
</evidence>
<dbReference type="InterPro" id="IPR011989">
    <property type="entry name" value="ARM-like"/>
</dbReference>
<proteinExistence type="predicted"/>
<dbReference type="InterPro" id="IPR016024">
    <property type="entry name" value="ARM-type_fold"/>
</dbReference>